<protein>
    <submittedName>
        <fullName evidence="1">BrnT family toxin</fullName>
    </submittedName>
</protein>
<organism evidence="1 2">
    <name type="scientific">Duganella vulcania</name>
    <dbReference type="NCBI Taxonomy" id="2692166"/>
    <lineage>
        <taxon>Bacteria</taxon>
        <taxon>Pseudomonadati</taxon>
        <taxon>Pseudomonadota</taxon>
        <taxon>Betaproteobacteria</taxon>
        <taxon>Burkholderiales</taxon>
        <taxon>Oxalobacteraceae</taxon>
        <taxon>Telluria group</taxon>
        <taxon>Duganella</taxon>
    </lineage>
</organism>
<dbReference type="RefSeq" id="WP_161082208.1">
    <property type="nucleotide sequence ID" value="NZ_WWCX01000002.1"/>
</dbReference>
<dbReference type="InterPro" id="IPR038573">
    <property type="entry name" value="BrnT_sf"/>
</dbReference>
<sequence length="88" mass="10585">MTRYTWDETKRQSNLRKHGLDFANAPPVIEDAYLTIEDTRFFYSERRYNAYGYFQGHAVAVTYTEGYDEIRIISFRTATRRERNGLFR</sequence>
<accession>A0A845GI08</accession>
<gene>
    <name evidence="1" type="ORF">GTP90_03600</name>
</gene>
<dbReference type="EMBL" id="WWCX01000002">
    <property type="protein sequence ID" value="MYM92946.1"/>
    <property type="molecule type" value="Genomic_DNA"/>
</dbReference>
<dbReference type="Pfam" id="PF04365">
    <property type="entry name" value="BrnT_toxin"/>
    <property type="match status" value="1"/>
</dbReference>
<dbReference type="Gene3D" id="3.10.450.530">
    <property type="entry name" value="Ribonuclease toxin, BrnT, of type II toxin-antitoxin system"/>
    <property type="match status" value="1"/>
</dbReference>
<name>A0A845GI08_9BURK</name>
<evidence type="ECO:0000313" key="1">
    <source>
        <dbReference type="EMBL" id="MYM92946.1"/>
    </source>
</evidence>
<comment type="caution">
    <text evidence="1">The sequence shown here is derived from an EMBL/GenBank/DDBJ whole genome shotgun (WGS) entry which is preliminary data.</text>
</comment>
<dbReference type="InterPro" id="IPR007460">
    <property type="entry name" value="BrnT_toxin"/>
</dbReference>
<proteinExistence type="predicted"/>
<dbReference type="AlphaFoldDB" id="A0A845GI08"/>
<reference evidence="1" key="1">
    <citation type="submission" date="2019-12" db="EMBL/GenBank/DDBJ databases">
        <title>Novel species isolated from a subtropical stream in China.</title>
        <authorList>
            <person name="Lu H."/>
        </authorList>
    </citation>
    <scope>NUCLEOTIDE SEQUENCE [LARGE SCALE GENOMIC DNA]</scope>
    <source>
        <strain evidence="1">FT81W</strain>
    </source>
</reference>
<dbReference type="Proteomes" id="UP000447355">
    <property type="component" value="Unassembled WGS sequence"/>
</dbReference>
<evidence type="ECO:0000313" key="2">
    <source>
        <dbReference type="Proteomes" id="UP000447355"/>
    </source>
</evidence>